<protein>
    <recommendedName>
        <fullName evidence="5">Ricin B lectin domain-containing protein</fullName>
    </recommendedName>
</protein>
<feature type="compositionally biased region" description="Basic and acidic residues" evidence="1">
    <location>
        <begin position="552"/>
        <end position="562"/>
    </location>
</feature>
<dbReference type="Gene3D" id="2.80.10.50">
    <property type="match status" value="1"/>
</dbReference>
<feature type="compositionally biased region" description="Polar residues" evidence="1">
    <location>
        <begin position="563"/>
        <end position="572"/>
    </location>
</feature>
<keyword evidence="2" id="KW-0732">Signal</keyword>
<organism evidence="3 4">
    <name type="scientific">Orchesella dallaii</name>
    <dbReference type="NCBI Taxonomy" id="48710"/>
    <lineage>
        <taxon>Eukaryota</taxon>
        <taxon>Metazoa</taxon>
        <taxon>Ecdysozoa</taxon>
        <taxon>Arthropoda</taxon>
        <taxon>Hexapoda</taxon>
        <taxon>Collembola</taxon>
        <taxon>Entomobryomorpha</taxon>
        <taxon>Entomobryoidea</taxon>
        <taxon>Orchesellidae</taxon>
        <taxon>Orchesellinae</taxon>
        <taxon>Orchesella</taxon>
    </lineage>
</organism>
<evidence type="ECO:0000313" key="4">
    <source>
        <dbReference type="Proteomes" id="UP001642540"/>
    </source>
</evidence>
<dbReference type="Proteomes" id="UP001642540">
    <property type="component" value="Unassembled WGS sequence"/>
</dbReference>
<feature type="chain" id="PRO_5045084978" description="Ricin B lectin domain-containing protein" evidence="2">
    <location>
        <begin position="23"/>
        <end position="623"/>
    </location>
</feature>
<dbReference type="InterPro" id="IPR011024">
    <property type="entry name" value="G_crystallin-like"/>
</dbReference>
<proteinExistence type="predicted"/>
<accession>A0ABP1RDH4</accession>
<dbReference type="SUPFAM" id="SSF50370">
    <property type="entry name" value="Ricin B-like lectins"/>
    <property type="match status" value="1"/>
</dbReference>
<evidence type="ECO:0008006" key="5">
    <source>
        <dbReference type="Google" id="ProtNLM"/>
    </source>
</evidence>
<feature type="signal peptide" evidence="2">
    <location>
        <begin position="1"/>
        <end position="22"/>
    </location>
</feature>
<feature type="region of interest" description="Disordered" evidence="1">
    <location>
        <begin position="316"/>
        <end position="338"/>
    </location>
</feature>
<feature type="region of interest" description="Disordered" evidence="1">
    <location>
        <begin position="423"/>
        <end position="492"/>
    </location>
</feature>
<dbReference type="InterPro" id="IPR035992">
    <property type="entry name" value="Ricin_B-like_lectins"/>
</dbReference>
<evidence type="ECO:0000256" key="2">
    <source>
        <dbReference type="SAM" id="SignalP"/>
    </source>
</evidence>
<name>A0ABP1RDH4_9HEXA</name>
<feature type="region of interest" description="Disordered" evidence="1">
    <location>
        <begin position="543"/>
        <end position="572"/>
    </location>
</feature>
<evidence type="ECO:0000313" key="3">
    <source>
        <dbReference type="EMBL" id="CAL8126718.1"/>
    </source>
</evidence>
<reference evidence="3 4" key="1">
    <citation type="submission" date="2024-08" db="EMBL/GenBank/DDBJ databases">
        <authorList>
            <person name="Cucini C."/>
            <person name="Frati F."/>
        </authorList>
    </citation>
    <scope>NUCLEOTIDE SEQUENCE [LARGE SCALE GENOMIC DNA]</scope>
</reference>
<sequence>MESHKLSKKVFLLLYVFSCASALQIELYSEKDRRGQSIKIDVSDNDCSELPLNWQHGAASVDTLGNCVQFYDEPKCQGSLLVLSPFQIIHMMDLSLVNFANRIRTASPCGPKVKDGRYVIQNAADASVMAALNKHGNFAKAWTVNTTKASAVPKSQQWEVVEKSNNEYFLKPRENSDNYPVSFDEESLKKGVIKRKVWKIMSVGRGRYIIKDSATQRCLYKTDDHKVEEHSCRIWSLNQEWVFRTILGDPPAEKPKSAQVGSGINFNILSKVATQRPPTKPLPQYYPIHYNATKLAQIKKYSTAAPYTIKKKIKRGPRPKTKYVDEPSLNLKPPGLRPALPKHVANNNNFLLFKSPDGPAKDSYLPDFIPTDDIDILPTKEMIKNSKQYQDYVKVVKQYLAEQYTKALQNTQNINNFYKNKDKKKTVDESEEDEDKGGEEEDEETKENDDDENSDESASEGTAASKVTERPKKVKETYSSAVGSTGSAQDSGVIVESDRPGFMSKVFTKFKSNFAAVVPTVQFQLPKIPNVLPSLPSLPVPKLTLSFTKGGSSDKDKNESSQKENTSSRYSFNYSKYGKNSNSYEESPKITFPFGRPGSRFFMRASSTTTKKPLTVGSWGIFG</sequence>
<feature type="compositionally biased region" description="Polar residues" evidence="1">
    <location>
        <begin position="477"/>
        <end position="490"/>
    </location>
</feature>
<comment type="caution">
    <text evidence="3">The sequence shown here is derived from an EMBL/GenBank/DDBJ whole genome shotgun (WGS) entry which is preliminary data.</text>
</comment>
<dbReference type="Gene3D" id="2.60.20.10">
    <property type="entry name" value="Crystallins"/>
    <property type="match status" value="1"/>
</dbReference>
<gene>
    <name evidence="3" type="ORF">ODALV1_LOCUS21523</name>
</gene>
<dbReference type="SUPFAM" id="SSF49695">
    <property type="entry name" value="gamma-Crystallin-like"/>
    <property type="match status" value="1"/>
</dbReference>
<feature type="compositionally biased region" description="Acidic residues" evidence="1">
    <location>
        <begin position="429"/>
        <end position="458"/>
    </location>
</feature>
<dbReference type="EMBL" id="CAXLJM020000072">
    <property type="protein sequence ID" value="CAL8126718.1"/>
    <property type="molecule type" value="Genomic_DNA"/>
</dbReference>
<keyword evidence="4" id="KW-1185">Reference proteome</keyword>
<feature type="compositionally biased region" description="Basic and acidic residues" evidence="1">
    <location>
        <begin position="467"/>
        <end position="476"/>
    </location>
</feature>
<evidence type="ECO:0000256" key="1">
    <source>
        <dbReference type="SAM" id="MobiDB-lite"/>
    </source>
</evidence>